<organism evidence="1 2">
    <name type="scientific">Faecalibaculum rodentium</name>
    <dbReference type="NCBI Taxonomy" id="1702221"/>
    <lineage>
        <taxon>Bacteria</taxon>
        <taxon>Bacillati</taxon>
        <taxon>Bacillota</taxon>
        <taxon>Erysipelotrichia</taxon>
        <taxon>Erysipelotrichales</taxon>
        <taxon>Erysipelotrichaceae</taxon>
        <taxon>Faecalibaculum</taxon>
    </lineage>
</organism>
<dbReference type="AlphaFoldDB" id="A0A140DVG2"/>
<evidence type="ECO:0008006" key="3">
    <source>
        <dbReference type="Google" id="ProtNLM"/>
    </source>
</evidence>
<protein>
    <recommendedName>
        <fullName evidence="3">Chemotaxis protein</fullName>
    </recommendedName>
</protein>
<dbReference type="GeneID" id="78478201"/>
<evidence type="ECO:0000313" key="2">
    <source>
        <dbReference type="Proteomes" id="UP000069771"/>
    </source>
</evidence>
<name>A0A140DVG2_9FIRM</name>
<evidence type="ECO:0000313" key="1">
    <source>
        <dbReference type="EMBL" id="AMK54639.1"/>
    </source>
</evidence>
<reference evidence="1 2" key="1">
    <citation type="journal article" date="2016" name="Gut Pathog.">
        <title>Whole genome sequencing of "Faecalibaculum rodentium" ALO17, isolated from C57BL/6J laboratory mouse feces.</title>
        <authorList>
            <person name="Lim S."/>
            <person name="Chang D.H."/>
            <person name="Ahn S."/>
            <person name="Kim B.C."/>
        </authorList>
    </citation>
    <scope>NUCLEOTIDE SEQUENCE [LARGE SCALE GENOMIC DNA]</scope>
    <source>
        <strain evidence="1 2">Alo17</strain>
    </source>
</reference>
<dbReference type="KEGG" id="fro:AALO17_15050"/>
<dbReference type="RefSeq" id="WP_067557297.1">
    <property type="nucleotide sequence ID" value="NZ_CAJTBG010000019.1"/>
</dbReference>
<proteinExistence type="predicted"/>
<dbReference type="EMBL" id="CP011391">
    <property type="protein sequence ID" value="AMK54639.1"/>
    <property type="molecule type" value="Genomic_DNA"/>
</dbReference>
<sequence>MKTQTDYNKDYRKKAGIISKSFTLNKALCDDFKAACDAAGVGQAATISAFMKDFIAKHPVK</sequence>
<keyword evidence="2" id="KW-1185">Reference proteome</keyword>
<gene>
    <name evidence="1" type="ORF">AALO17_15050</name>
</gene>
<accession>A0A140DVG2</accession>
<dbReference type="Proteomes" id="UP000069771">
    <property type="component" value="Chromosome"/>
</dbReference>